<organism evidence="4 5">
    <name type="scientific">Pleurostoma richardsiae</name>
    <dbReference type="NCBI Taxonomy" id="41990"/>
    <lineage>
        <taxon>Eukaryota</taxon>
        <taxon>Fungi</taxon>
        <taxon>Dikarya</taxon>
        <taxon>Ascomycota</taxon>
        <taxon>Pezizomycotina</taxon>
        <taxon>Sordariomycetes</taxon>
        <taxon>Sordariomycetidae</taxon>
        <taxon>Calosphaeriales</taxon>
        <taxon>Pleurostomataceae</taxon>
        <taxon>Pleurostoma</taxon>
    </lineage>
</organism>
<evidence type="ECO:0000313" key="5">
    <source>
        <dbReference type="Proteomes" id="UP001174694"/>
    </source>
</evidence>
<reference evidence="4" key="1">
    <citation type="submission" date="2022-07" db="EMBL/GenBank/DDBJ databases">
        <title>Fungi with potential for degradation of polypropylene.</title>
        <authorList>
            <person name="Gostincar C."/>
        </authorList>
    </citation>
    <scope>NUCLEOTIDE SEQUENCE</scope>
    <source>
        <strain evidence="4">EXF-13308</strain>
    </source>
</reference>
<feature type="domain" description="DUF7908" evidence="3">
    <location>
        <begin position="110"/>
        <end position="249"/>
    </location>
</feature>
<keyword evidence="5" id="KW-1185">Reference proteome</keyword>
<evidence type="ECO:0000256" key="2">
    <source>
        <dbReference type="SAM" id="SignalP"/>
    </source>
</evidence>
<name>A0AA38RU27_9PEZI</name>
<keyword evidence="2" id="KW-0732">Signal</keyword>
<evidence type="ECO:0000256" key="1">
    <source>
        <dbReference type="SAM" id="MobiDB-lite"/>
    </source>
</evidence>
<feature type="compositionally biased region" description="Low complexity" evidence="1">
    <location>
        <begin position="46"/>
        <end position="100"/>
    </location>
</feature>
<gene>
    <name evidence="4" type="ORF">NKR23_g5338</name>
</gene>
<feature type="chain" id="PRO_5041280852" description="DUF7908 domain-containing protein" evidence="2">
    <location>
        <begin position="23"/>
        <end position="302"/>
    </location>
</feature>
<proteinExistence type="predicted"/>
<evidence type="ECO:0000259" key="3">
    <source>
        <dbReference type="Pfam" id="PF25485"/>
    </source>
</evidence>
<evidence type="ECO:0000313" key="4">
    <source>
        <dbReference type="EMBL" id="KAJ9145413.1"/>
    </source>
</evidence>
<accession>A0AA38RU27</accession>
<protein>
    <recommendedName>
        <fullName evidence="3">DUF7908 domain-containing protein</fullName>
    </recommendedName>
</protein>
<feature type="signal peptide" evidence="2">
    <location>
        <begin position="1"/>
        <end position="22"/>
    </location>
</feature>
<dbReference type="EMBL" id="JANBVO010000014">
    <property type="protein sequence ID" value="KAJ9145413.1"/>
    <property type="molecule type" value="Genomic_DNA"/>
</dbReference>
<feature type="region of interest" description="Disordered" evidence="1">
    <location>
        <begin position="46"/>
        <end position="103"/>
    </location>
</feature>
<dbReference type="InterPro" id="IPR057230">
    <property type="entry name" value="DUF7908"/>
</dbReference>
<dbReference type="AlphaFoldDB" id="A0AA38RU27"/>
<sequence length="302" mass="29749">MMFPKASGAALVAAVLAGVASAQSSSSSAFPTYSFSNFFNTSSSTTSSATSSSSSSSVSSSSSSLLNSTTSSTTPTTITSSTSPGATLTTSSASSSSSTGVPLPAVTDVPTPFILGVQRNGGDAVRARGLVGKRQTNGGFVGGAGPVNPTDCSLATQFTIVAGQLVSGGEVVSTDGTVPYERIAVSATVGIISTVWGLTGDVVEWVNPAFVGGAAGFVQDLTGQVYATFDGPADVPAGSVGVTLIAIPASECVNGGIVTSLPPAEATLTLPAGIYFPGETPASECCSAVFESWVIGQTTLLP</sequence>
<comment type="caution">
    <text evidence="4">The sequence shown here is derived from an EMBL/GenBank/DDBJ whole genome shotgun (WGS) entry which is preliminary data.</text>
</comment>
<dbReference type="Proteomes" id="UP001174694">
    <property type="component" value="Unassembled WGS sequence"/>
</dbReference>
<dbReference type="Pfam" id="PF25485">
    <property type="entry name" value="DUF7908"/>
    <property type="match status" value="1"/>
</dbReference>